<dbReference type="OrthoDB" id="4142200at2759"/>
<feature type="transmembrane region" description="Helical" evidence="8">
    <location>
        <begin position="265"/>
        <end position="288"/>
    </location>
</feature>
<dbReference type="SUPFAM" id="SSF103473">
    <property type="entry name" value="MFS general substrate transporter"/>
    <property type="match status" value="1"/>
</dbReference>
<dbReference type="CDD" id="cd17356">
    <property type="entry name" value="MFS_HXT"/>
    <property type="match status" value="1"/>
</dbReference>
<dbReference type="PANTHER" id="PTHR48022:SF35">
    <property type="entry name" value="MAJOR FACILITATOR SUPERFAMILY (MFS) PROFILE DOMAIN-CONTAINING PROTEIN"/>
    <property type="match status" value="1"/>
</dbReference>
<dbReference type="PROSITE" id="PS50850">
    <property type="entry name" value="MFS"/>
    <property type="match status" value="1"/>
</dbReference>
<name>A0A3N4LNJ6_9PEZI</name>
<keyword evidence="11" id="KW-1185">Reference proteome</keyword>
<feature type="transmembrane region" description="Helical" evidence="8">
    <location>
        <begin position="442"/>
        <end position="461"/>
    </location>
</feature>
<evidence type="ECO:0000259" key="9">
    <source>
        <dbReference type="PROSITE" id="PS50850"/>
    </source>
</evidence>
<dbReference type="Pfam" id="PF00083">
    <property type="entry name" value="Sugar_tr"/>
    <property type="match status" value="1"/>
</dbReference>
<dbReference type="GO" id="GO:0005351">
    <property type="term" value="F:carbohydrate:proton symporter activity"/>
    <property type="evidence" value="ECO:0007669"/>
    <property type="project" value="TreeGrafter"/>
</dbReference>
<accession>A0A3N4LNJ6</accession>
<keyword evidence="5 8" id="KW-1133">Transmembrane helix</keyword>
<sequence length="515" mass="56448">MVRVTNVYAICAFAAIGGGLFGFDISSMSGVLGTNAYKNYFNHPLGSRQGGITAAMPAGSLLGALISSYLGDYFSRKIAIQIGGIIWIIGSIIQAASQNVGMLIAGRIIAGICVGITSSLVPVYQSEIAPKEIRGRIVSLQQWAITWGILIQYFIQYGCSFIGGGPNDPAQSPNAFRIPWGVQAVPAVLLVVGMIWFPKSPRWLASKDRWDEALSVLADIHGGGNPNDPKVLAEYKEIEDSIRFEREIAISSYNALVKPKMVKRVLLGMSIQMWSQLCGMNVMMYYIVYVMQGAGVKDPLLTASIQYIINVLMTIPAILWMDRWGRRPTLLLGSFGMMTWLFISGALQGAYGQPATEAGSEVTWVLVNKTQQAKAIVACSYLFVATFATSWGPVSWTYPAEIYPLKIRAKAVSLSTATNWAWNCALAFAVPPLLRSINWKMYMIFATFNGCALIHMFFTAYETKGKTLEEMDEVFDGPFKPWQKAPVGSRMDELARDIEAGKVKVGHVSDVKTDS</sequence>
<evidence type="ECO:0000256" key="4">
    <source>
        <dbReference type="ARBA" id="ARBA00022692"/>
    </source>
</evidence>
<dbReference type="Proteomes" id="UP000267821">
    <property type="component" value="Unassembled WGS sequence"/>
</dbReference>
<feature type="transmembrane region" description="Helical" evidence="8">
    <location>
        <begin position="178"/>
        <end position="197"/>
    </location>
</feature>
<gene>
    <name evidence="10" type="ORF">L211DRAFT_784742</name>
</gene>
<evidence type="ECO:0000313" key="11">
    <source>
        <dbReference type="Proteomes" id="UP000267821"/>
    </source>
</evidence>
<dbReference type="PROSITE" id="PS00217">
    <property type="entry name" value="SUGAR_TRANSPORT_2"/>
    <property type="match status" value="1"/>
</dbReference>
<dbReference type="PRINTS" id="PR00171">
    <property type="entry name" value="SUGRTRNSPORT"/>
</dbReference>
<evidence type="ECO:0000256" key="7">
    <source>
        <dbReference type="RuleBase" id="RU003346"/>
    </source>
</evidence>
<dbReference type="AlphaFoldDB" id="A0A3N4LNJ6"/>
<feature type="transmembrane region" description="Helical" evidence="8">
    <location>
        <begin position="330"/>
        <end position="351"/>
    </location>
</feature>
<dbReference type="InterPro" id="IPR005828">
    <property type="entry name" value="MFS_sugar_transport-like"/>
</dbReference>
<dbReference type="Gene3D" id="1.20.1250.20">
    <property type="entry name" value="MFS general substrate transporter like domains"/>
    <property type="match status" value="1"/>
</dbReference>
<protein>
    <submittedName>
        <fullName evidence="10">General substrate transporter</fullName>
    </submittedName>
</protein>
<evidence type="ECO:0000313" key="10">
    <source>
        <dbReference type="EMBL" id="RPB24487.1"/>
    </source>
</evidence>
<feature type="transmembrane region" description="Helical" evidence="8">
    <location>
        <begin position="7"/>
        <end position="32"/>
    </location>
</feature>
<feature type="transmembrane region" description="Helical" evidence="8">
    <location>
        <begin position="144"/>
        <end position="166"/>
    </location>
</feature>
<dbReference type="InterPro" id="IPR036259">
    <property type="entry name" value="MFS_trans_sf"/>
</dbReference>
<evidence type="ECO:0000256" key="5">
    <source>
        <dbReference type="ARBA" id="ARBA00022989"/>
    </source>
</evidence>
<comment type="subcellular location">
    <subcellularLocation>
        <location evidence="1">Membrane</location>
        <topology evidence="1">Multi-pass membrane protein</topology>
    </subcellularLocation>
</comment>
<feature type="transmembrane region" description="Helical" evidence="8">
    <location>
        <begin position="78"/>
        <end position="96"/>
    </location>
</feature>
<comment type="similarity">
    <text evidence="2 7">Belongs to the major facilitator superfamily. Sugar transporter (TC 2.A.1.1) family.</text>
</comment>
<feature type="domain" description="Major facilitator superfamily (MFS) profile" evidence="9">
    <location>
        <begin position="10"/>
        <end position="464"/>
    </location>
</feature>
<reference evidence="10 11" key="1">
    <citation type="journal article" date="2018" name="Nat. Ecol. Evol.">
        <title>Pezizomycetes genomes reveal the molecular basis of ectomycorrhizal truffle lifestyle.</title>
        <authorList>
            <person name="Murat C."/>
            <person name="Payen T."/>
            <person name="Noel B."/>
            <person name="Kuo A."/>
            <person name="Morin E."/>
            <person name="Chen J."/>
            <person name="Kohler A."/>
            <person name="Krizsan K."/>
            <person name="Balestrini R."/>
            <person name="Da Silva C."/>
            <person name="Montanini B."/>
            <person name="Hainaut M."/>
            <person name="Levati E."/>
            <person name="Barry K.W."/>
            <person name="Belfiori B."/>
            <person name="Cichocki N."/>
            <person name="Clum A."/>
            <person name="Dockter R.B."/>
            <person name="Fauchery L."/>
            <person name="Guy J."/>
            <person name="Iotti M."/>
            <person name="Le Tacon F."/>
            <person name="Lindquist E.A."/>
            <person name="Lipzen A."/>
            <person name="Malagnac F."/>
            <person name="Mello A."/>
            <person name="Molinier V."/>
            <person name="Miyauchi S."/>
            <person name="Poulain J."/>
            <person name="Riccioni C."/>
            <person name="Rubini A."/>
            <person name="Sitrit Y."/>
            <person name="Splivallo R."/>
            <person name="Traeger S."/>
            <person name="Wang M."/>
            <person name="Zifcakova L."/>
            <person name="Wipf D."/>
            <person name="Zambonelli A."/>
            <person name="Paolocci F."/>
            <person name="Nowrousian M."/>
            <person name="Ottonello S."/>
            <person name="Baldrian P."/>
            <person name="Spatafora J.W."/>
            <person name="Henrissat B."/>
            <person name="Nagy L.G."/>
            <person name="Aury J.M."/>
            <person name="Wincker P."/>
            <person name="Grigoriev I.V."/>
            <person name="Bonfante P."/>
            <person name="Martin F.M."/>
        </authorList>
    </citation>
    <scope>NUCLEOTIDE SEQUENCE [LARGE SCALE GENOMIC DNA]</scope>
    <source>
        <strain evidence="10 11">ATCC MYA-4762</strain>
    </source>
</reference>
<evidence type="ECO:0000256" key="6">
    <source>
        <dbReference type="ARBA" id="ARBA00023136"/>
    </source>
</evidence>
<evidence type="ECO:0000256" key="1">
    <source>
        <dbReference type="ARBA" id="ARBA00004141"/>
    </source>
</evidence>
<dbReference type="PANTHER" id="PTHR48022">
    <property type="entry name" value="PLASTIDIC GLUCOSE TRANSPORTER 4"/>
    <property type="match status" value="1"/>
</dbReference>
<feature type="transmembrane region" description="Helical" evidence="8">
    <location>
        <begin position="102"/>
        <end position="124"/>
    </location>
</feature>
<dbReference type="EMBL" id="ML121541">
    <property type="protein sequence ID" value="RPB24487.1"/>
    <property type="molecule type" value="Genomic_DNA"/>
</dbReference>
<feature type="transmembrane region" description="Helical" evidence="8">
    <location>
        <begin position="411"/>
        <end position="430"/>
    </location>
</feature>
<organism evidence="10 11">
    <name type="scientific">Terfezia boudieri ATCC MYA-4762</name>
    <dbReference type="NCBI Taxonomy" id="1051890"/>
    <lineage>
        <taxon>Eukaryota</taxon>
        <taxon>Fungi</taxon>
        <taxon>Dikarya</taxon>
        <taxon>Ascomycota</taxon>
        <taxon>Pezizomycotina</taxon>
        <taxon>Pezizomycetes</taxon>
        <taxon>Pezizales</taxon>
        <taxon>Pezizaceae</taxon>
        <taxon>Terfezia</taxon>
    </lineage>
</organism>
<dbReference type="InterPro" id="IPR005829">
    <property type="entry name" value="Sugar_transporter_CS"/>
</dbReference>
<evidence type="ECO:0000256" key="8">
    <source>
        <dbReference type="SAM" id="Phobius"/>
    </source>
</evidence>
<dbReference type="InterPro" id="IPR003663">
    <property type="entry name" value="Sugar/inositol_transpt"/>
</dbReference>
<feature type="transmembrane region" description="Helical" evidence="8">
    <location>
        <begin position="371"/>
        <end position="391"/>
    </location>
</feature>
<dbReference type="PROSITE" id="PS00216">
    <property type="entry name" value="SUGAR_TRANSPORT_1"/>
    <property type="match status" value="1"/>
</dbReference>
<dbReference type="InterPro" id="IPR020846">
    <property type="entry name" value="MFS_dom"/>
</dbReference>
<dbReference type="FunFam" id="1.20.1250.20:FF:000026">
    <property type="entry name" value="MFS quinate transporter QutD"/>
    <property type="match status" value="1"/>
</dbReference>
<dbReference type="STRING" id="1051890.A0A3N4LNJ6"/>
<dbReference type="InterPro" id="IPR050360">
    <property type="entry name" value="MFS_Sugar_Transporters"/>
</dbReference>
<dbReference type="GO" id="GO:0016020">
    <property type="term" value="C:membrane"/>
    <property type="evidence" value="ECO:0007669"/>
    <property type="project" value="UniProtKB-SubCell"/>
</dbReference>
<keyword evidence="6 8" id="KW-0472">Membrane</keyword>
<feature type="transmembrane region" description="Helical" evidence="8">
    <location>
        <begin position="300"/>
        <end position="321"/>
    </location>
</feature>
<evidence type="ECO:0000256" key="2">
    <source>
        <dbReference type="ARBA" id="ARBA00010992"/>
    </source>
</evidence>
<proteinExistence type="inferred from homology"/>
<dbReference type="NCBIfam" id="TIGR00879">
    <property type="entry name" value="SP"/>
    <property type="match status" value="1"/>
</dbReference>
<dbReference type="InParanoid" id="A0A3N4LNJ6"/>
<feature type="transmembrane region" description="Helical" evidence="8">
    <location>
        <begin position="52"/>
        <end position="71"/>
    </location>
</feature>
<evidence type="ECO:0000256" key="3">
    <source>
        <dbReference type="ARBA" id="ARBA00022448"/>
    </source>
</evidence>
<keyword evidence="3 7" id="KW-0813">Transport</keyword>
<keyword evidence="4 8" id="KW-0812">Transmembrane</keyword>